<feature type="transmembrane region" description="Helical" evidence="2">
    <location>
        <begin position="130"/>
        <end position="150"/>
    </location>
</feature>
<organism evidence="3 4">
    <name type="scientific">Neopusillimonas maritima</name>
    <dbReference type="NCBI Taxonomy" id="2026239"/>
    <lineage>
        <taxon>Bacteria</taxon>
        <taxon>Pseudomonadati</taxon>
        <taxon>Pseudomonadota</taxon>
        <taxon>Betaproteobacteria</taxon>
        <taxon>Burkholderiales</taxon>
        <taxon>Alcaligenaceae</taxon>
        <taxon>Neopusillimonas</taxon>
    </lineage>
</organism>
<keyword evidence="2" id="KW-0812">Transmembrane</keyword>
<keyword evidence="2" id="KW-1133">Transmembrane helix</keyword>
<dbReference type="AlphaFoldDB" id="A0A3A1Z011"/>
<proteinExistence type="predicted"/>
<sequence length="281" mass="31352">MDPSQPSFSLPGFPKKSLHWRIFPTLFLGIGMAFFQPQAHASNASLFRNMPTPPEDTVAVLTVTQEVIEKAEKTDVCWQTIVSDRERAQRQYESQSWLVKYWQPILGGLLGGAVGYKFTRNYGPKSEKLWFYPTILAGVAVGAVAGPGMVAGAYGGGLLAQHFWPTKLPLTIMLSMIGGILGDGLMKLLFPDSPPKELLQKPQPGQYLANQQFYLETTCVPTTRVTYTEKPYRVTYQFKGEKRSALFDYYPGDRIKLNSDGRPVNEKRKAGPPAVRVSEKK</sequence>
<keyword evidence="2" id="KW-0472">Membrane</keyword>
<protein>
    <submittedName>
        <fullName evidence="3">Uncharacterized protein</fullName>
    </submittedName>
</protein>
<comment type="caution">
    <text evidence="3">The sequence shown here is derived from an EMBL/GenBank/DDBJ whole genome shotgun (WGS) entry which is preliminary data.</text>
</comment>
<evidence type="ECO:0000256" key="2">
    <source>
        <dbReference type="SAM" id="Phobius"/>
    </source>
</evidence>
<gene>
    <name evidence="3" type="ORF">CJP73_02825</name>
</gene>
<dbReference type="Proteomes" id="UP000266206">
    <property type="component" value="Unassembled WGS sequence"/>
</dbReference>
<feature type="compositionally biased region" description="Basic and acidic residues" evidence="1">
    <location>
        <begin position="257"/>
        <end position="269"/>
    </location>
</feature>
<evidence type="ECO:0000313" key="4">
    <source>
        <dbReference type="Proteomes" id="UP000266206"/>
    </source>
</evidence>
<accession>A0A3A1Z011</accession>
<evidence type="ECO:0000256" key="1">
    <source>
        <dbReference type="SAM" id="MobiDB-lite"/>
    </source>
</evidence>
<dbReference type="EMBL" id="NQYH01000001">
    <property type="protein sequence ID" value="RIY42380.1"/>
    <property type="molecule type" value="Genomic_DNA"/>
</dbReference>
<evidence type="ECO:0000313" key="3">
    <source>
        <dbReference type="EMBL" id="RIY42380.1"/>
    </source>
</evidence>
<reference evidence="3 4" key="1">
    <citation type="submission" date="2017-08" db="EMBL/GenBank/DDBJ databases">
        <title>Pusillimonas indicus sp. nov., a member of the family Alcaligenaceae isolated from surface seawater.</title>
        <authorList>
            <person name="Li J."/>
        </authorList>
    </citation>
    <scope>NUCLEOTIDE SEQUENCE [LARGE SCALE GENOMIC DNA]</scope>
    <source>
        <strain evidence="3 4">L52-1-41</strain>
    </source>
</reference>
<dbReference type="RefSeq" id="WP_119515433.1">
    <property type="nucleotide sequence ID" value="NZ_NQYH01000001.1"/>
</dbReference>
<feature type="region of interest" description="Disordered" evidence="1">
    <location>
        <begin position="257"/>
        <end position="281"/>
    </location>
</feature>
<name>A0A3A1Z011_9BURK</name>